<dbReference type="RefSeq" id="WP_109276650.1">
    <property type="nucleotide sequence ID" value="NZ_QFKX01000006.1"/>
</dbReference>
<dbReference type="GO" id="GO:0005975">
    <property type="term" value="P:carbohydrate metabolic process"/>
    <property type="evidence" value="ECO:0007669"/>
    <property type="project" value="InterPro"/>
</dbReference>
<evidence type="ECO:0000313" key="2">
    <source>
        <dbReference type="EMBL" id="PWH05188.1"/>
    </source>
</evidence>
<organism evidence="2 3">
    <name type="scientific">Brachybacterium endophyticum</name>
    <dbReference type="NCBI Taxonomy" id="2182385"/>
    <lineage>
        <taxon>Bacteria</taxon>
        <taxon>Bacillati</taxon>
        <taxon>Actinomycetota</taxon>
        <taxon>Actinomycetes</taxon>
        <taxon>Micrococcales</taxon>
        <taxon>Dermabacteraceae</taxon>
        <taxon>Brachybacterium</taxon>
    </lineage>
</organism>
<dbReference type="EMBL" id="QFKX01000006">
    <property type="protein sequence ID" value="PWH05188.1"/>
    <property type="molecule type" value="Genomic_DNA"/>
</dbReference>
<dbReference type="CDD" id="cd19958">
    <property type="entry name" value="pyocin_knob"/>
    <property type="match status" value="2"/>
</dbReference>
<gene>
    <name evidence="2" type="ORF">DEO23_13995</name>
</gene>
<accession>A0A2U2RH61</accession>
<dbReference type="InterPro" id="IPR011330">
    <property type="entry name" value="Glyco_hydro/deAcase_b/a-brl"/>
</dbReference>
<keyword evidence="3" id="KW-1185">Reference proteome</keyword>
<comment type="caution">
    <text evidence="2">The sequence shown here is derived from an EMBL/GenBank/DDBJ whole genome shotgun (WGS) entry which is preliminary data.</text>
</comment>
<protein>
    <recommendedName>
        <fullName evidence="1">NodB homology domain-containing protein</fullName>
    </recommendedName>
</protein>
<evidence type="ECO:0000313" key="3">
    <source>
        <dbReference type="Proteomes" id="UP000245590"/>
    </source>
</evidence>
<dbReference type="SUPFAM" id="SSF88713">
    <property type="entry name" value="Glycoside hydrolase/deacetylase"/>
    <property type="match status" value="1"/>
</dbReference>
<dbReference type="GO" id="GO:0016810">
    <property type="term" value="F:hydrolase activity, acting on carbon-nitrogen (but not peptide) bonds"/>
    <property type="evidence" value="ECO:0007669"/>
    <property type="project" value="InterPro"/>
</dbReference>
<dbReference type="Pfam" id="PF01522">
    <property type="entry name" value="Polysacc_deac_1"/>
    <property type="match status" value="1"/>
</dbReference>
<dbReference type="Gene3D" id="3.20.20.370">
    <property type="entry name" value="Glycoside hydrolase/deacetylase"/>
    <property type="match status" value="1"/>
</dbReference>
<feature type="domain" description="NodB homology" evidence="1">
    <location>
        <begin position="374"/>
        <end position="472"/>
    </location>
</feature>
<reference evidence="2 3" key="1">
    <citation type="submission" date="2018-05" db="EMBL/GenBank/DDBJ databases">
        <title>Brachybacterium sp. M1HQ-2T, whole genome shotgun sequence.</title>
        <authorList>
            <person name="Tuo L."/>
        </authorList>
    </citation>
    <scope>NUCLEOTIDE SEQUENCE [LARGE SCALE GENOMIC DNA]</scope>
    <source>
        <strain evidence="2 3">M1HQ-2</strain>
    </source>
</reference>
<sequence>MAETLPNGVVVPNADGGETISVTGVAETRALGASVDAQLAVLLAGMGAGGWKAEEIGTRHLDQMKTPGVYWQSYANYATTAQGYPYPRAGHLIVTANTLGTQVTQRYVTFDPNANARWSTRNYYGTWDQWRDIPLGGQDTDDDEEASPVFRGVVASGTDVNTLREPGIYSVPTVAVAGTLLNFPTKRAATIEVWSNDGSAMTSQRVVAMVSATAPAEIYDRATLSALNTSWGPWSSPEWIKGKIAGTADAPVNIDTYRTPGAWAITTRSNISGLPGSGLGLLEVVTNQGFSLSMQRFTERVANDDIRVWHRYSLSTGGWTGIEWDLLNEPAAAGGGGGTANSGRAVQADVQTSDHAARVEYARARRGGGIGTNGVPVVMIRFDHWLVAFRDKCLPALQDNSLVGTLNVNYDNLGNEQNGGGSITWEHVQAWNQYDGIEIANHGSTHTNVNTQAAIYHEIVDGRRNLEKAMPRVAVETWQEHGSAYLIASDIDGDEGLDLGRSLEAFTESYAGRLVMGEHAIVEGKIGGFYPPLTGEPQIGQSHFSIDRQSSDQTISTVQFAQQVNRGLTIYLHPGLLDTILVGTQAWSVTYGQDGSRTVTPSGATGEVQNFPTDAAMREWATTNGHIVYQTTDDFRRVCEWLKAERDAGRIMVMSAGGGNFADIHHGRRENILMRGSWSGSGWTRTGEGDGYQAVSNGNASTMSQGMLLFTRFGWAMGAAHELVIQAKADTATTLTLSMEQLGNPGNWKTERTFDVPGDGILRTYRLNLTLPRDRSITQMTARVGGPNLTIQGEPLLAAI</sequence>
<dbReference type="OrthoDB" id="4791147at2"/>
<dbReference type="Proteomes" id="UP000245590">
    <property type="component" value="Unassembled WGS sequence"/>
</dbReference>
<dbReference type="AlphaFoldDB" id="A0A2U2RH61"/>
<evidence type="ECO:0000259" key="1">
    <source>
        <dbReference type="Pfam" id="PF01522"/>
    </source>
</evidence>
<name>A0A2U2RH61_9MICO</name>
<proteinExistence type="predicted"/>
<dbReference type="InterPro" id="IPR002509">
    <property type="entry name" value="NODB_dom"/>
</dbReference>